<sequence>MRTRHTVPPTSPVCRTYPWTESAGGLKAAEGRGVAGGSTSQQTSAGDSSGSESRQLFDTSDVERPRSLFPNGEGGTGNRDTRVIREREDWEERLPLSRSGQLMGTGILVKEVKAPPRQRKVSDRASDVLSCDGADFAMRTSYKVLHVSKLSAMMATTLLPHIGERRWTRPERGVLPLPSRMLPIAPRQYAAQCKGYTWLQAAMKITDKGALS</sequence>
<dbReference type="Proteomes" id="UP001153269">
    <property type="component" value="Unassembled WGS sequence"/>
</dbReference>
<protein>
    <submittedName>
        <fullName evidence="2">Uncharacterized protein</fullName>
    </submittedName>
</protein>
<name>A0A9N7V9Z4_PLEPL</name>
<reference evidence="2" key="1">
    <citation type="submission" date="2020-03" db="EMBL/GenBank/DDBJ databases">
        <authorList>
            <person name="Weist P."/>
        </authorList>
    </citation>
    <scope>NUCLEOTIDE SEQUENCE</scope>
</reference>
<feature type="region of interest" description="Disordered" evidence="1">
    <location>
        <begin position="29"/>
        <end position="86"/>
    </location>
</feature>
<evidence type="ECO:0000256" key="1">
    <source>
        <dbReference type="SAM" id="MobiDB-lite"/>
    </source>
</evidence>
<proteinExistence type="predicted"/>
<organism evidence="2 3">
    <name type="scientific">Pleuronectes platessa</name>
    <name type="common">European plaice</name>
    <dbReference type="NCBI Taxonomy" id="8262"/>
    <lineage>
        <taxon>Eukaryota</taxon>
        <taxon>Metazoa</taxon>
        <taxon>Chordata</taxon>
        <taxon>Craniata</taxon>
        <taxon>Vertebrata</taxon>
        <taxon>Euteleostomi</taxon>
        <taxon>Actinopterygii</taxon>
        <taxon>Neopterygii</taxon>
        <taxon>Teleostei</taxon>
        <taxon>Neoteleostei</taxon>
        <taxon>Acanthomorphata</taxon>
        <taxon>Carangaria</taxon>
        <taxon>Pleuronectiformes</taxon>
        <taxon>Pleuronectoidei</taxon>
        <taxon>Pleuronectidae</taxon>
        <taxon>Pleuronectes</taxon>
    </lineage>
</organism>
<comment type="caution">
    <text evidence="2">The sequence shown here is derived from an EMBL/GenBank/DDBJ whole genome shotgun (WGS) entry which is preliminary data.</text>
</comment>
<evidence type="ECO:0000313" key="2">
    <source>
        <dbReference type="EMBL" id="CAB1445491.1"/>
    </source>
</evidence>
<gene>
    <name evidence="2" type="ORF">PLEPLA_LOCUS33222</name>
</gene>
<keyword evidence="3" id="KW-1185">Reference proteome</keyword>
<dbReference type="AlphaFoldDB" id="A0A9N7V9Z4"/>
<accession>A0A9N7V9Z4</accession>
<evidence type="ECO:0000313" key="3">
    <source>
        <dbReference type="Proteomes" id="UP001153269"/>
    </source>
</evidence>
<feature type="compositionally biased region" description="Polar residues" evidence="1">
    <location>
        <begin position="37"/>
        <end position="58"/>
    </location>
</feature>
<dbReference type="EMBL" id="CADEAL010003668">
    <property type="protein sequence ID" value="CAB1445491.1"/>
    <property type="molecule type" value="Genomic_DNA"/>
</dbReference>